<dbReference type="Proteomes" id="UP000026249">
    <property type="component" value="Unassembled WGS sequence"/>
</dbReference>
<evidence type="ECO:0000313" key="1">
    <source>
        <dbReference type="EMBL" id="KAJ56529.1"/>
    </source>
</evidence>
<evidence type="ECO:0000313" key="2">
    <source>
        <dbReference type="Proteomes" id="UP000026249"/>
    </source>
</evidence>
<dbReference type="AlphaFoldDB" id="A0A037ZLK9"/>
<keyword evidence="2" id="KW-1185">Reference proteome</keyword>
<protein>
    <recommendedName>
        <fullName evidence="3">Transferrin-binding protein B C-lobe/N-lobe beta barrel domain-containing protein</fullName>
    </recommendedName>
</protein>
<proteinExistence type="predicted"/>
<name>A0A037ZLK9_9RHOB</name>
<reference evidence="1 2" key="1">
    <citation type="submission" date="2014-03" db="EMBL/GenBank/DDBJ databases">
        <title>Draft Genome Sequence of Actibacterium mucosum KCTC 23349, a Marine Alphaproteobacterium with Complex Ionic Requirements Isolated from Mediterranean Seawater at Malvarrosa Beach, Valencia, Spain.</title>
        <authorList>
            <person name="Arahal D.R."/>
            <person name="Shao Z."/>
            <person name="Lai Q."/>
            <person name="Pujalte M.J."/>
        </authorList>
    </citation>
    <scope>NUCLEOTIDE SEQUENCE [LARGE SCALE GENOMIC DNA]</scope>
    <source>
        <strain evidence="1 2">KCTC 23349</strain>
    </source>
</reference>
<dbReference type="STRING" id="1454373.ACMU_06200"/>
<sequence>MAVASCSGSAGDDGTNLVTIGVSGDIDDVGDPTLGPGDPIERFEEEGQASAITYDPGTDTFTVDNLAFDGTGVYDRDDEVATLNGFRVYENNNPTERRAYKALYLESASGLSRVAVVRTGSYLGFGFGGFVYARDGEVVLPTTGQATFQGDYAGLRVFSGQGGIQYTTADAELIVDFEDFVSTRAVEGTLTNRQIFDTSGALVDTLPTLILATGDISDAGELTGNASSQRFDAGAGAFVDFEEGNYYGIIGGADADEIVGVIVVQGTDPDDATIGFQETGAFIAIETP</sequence>
<dbReference type="SUPFAM" id="SSF56925">
    <property type="entry name" value="OMPA-like"/>
    <property type="match status" value="1"/>
</dbReference>
<accession>A0A037ZLK9</accession>
<gene>
    <name evidence="1" type="ORF">ACMU_06200</name>
</gene>
<dbReference type="Gene3D" id="2.40.160.90">
    <property type="match status" value="1"/>
</dbReference>
<organism evidence="1 2">
    <name type="scientific">Actibacterium mucosum KCTC 23349</name>
    <dbReference type="NCBI Taxonomy" id="1454373"/>
    <lineage>
        <taxon>Bacteria</taxon>
        <taxon>Pseudomonadati</taxon>
        <taxon>Pseudomonadota</taxon>
        <taxon>Alphaproteobacteria</taxon>
        <taxon>Rhodobacterales</taxon>
        <taxon>Roseobacteraceae</taxon>
        <taxon>Actibacterium</taxon>
    </lineage>
</organism>
<dbReference type="InterPro" id="IPR011250">
    <property type="entry name" value="OMP/PagP_B-barrel"/>
</dbReference>
<dbReference type="EMBL" id="JFKE01000002">
    <property type="protein sequence ID" value="KAJ56529.1"/>
    <property type="molecule type" value="Genomic_DNA"/>
</dbReference>
<evidence type="ECO:0008006" key="3">
    <source>
        <dbReference type="Google" id="ProtNLM"/>
    </source>
</evidence>
<comment type="caution">
    <text evidence="1">The sequence shown here is derived from an EMBL/GenBank/DDBJ whole genome shotgun (WGS) entry which is preliminary data.</text>
</comment>